<sequence length="141" mass="15797">MSEERMRVLHMLAEGKITAEETEKLLQALEGVPKVSETNPWKQSMDVKGKYLYVQVEPKEGKSSERVSVKVPLALVKAGLNISKLIPVEAQDKIQSSMQESGIPFKLSDIDAQNFDEIIEALEQMSIDVDTDESTVKVFCR</sequence>
<reference evidence="2 3" key="1">
    <citation type="submission" date="2011-11" db="EMBL/GenBank/DDBJ databases">
        <title>Complete sequence of Spirochaeta sp. grapes.</title>
        <authorList>
            <consortium name="US DOE Joint Genome Institute"/>
            <person name="Lucas S."/>
            <person name="Han J."/>
            <person name="Lapidus A."/>
            <person name="Cheng J.-F."/>
            <person name="Goodwin L."/>
            <person name="Pitluck S."/>
            <person name="Peters L."/>
            <person name="Ovchinnikova G."/>
            <person name="Munk A.C."/>
            <person name="Detter J.C."/>
            <person name="Han C."/>
            <person name="Tapia R."/>
            <person name="Land M."/>
            <person name="Hauser L."/>
            <person name="Kyrpides N."/>
            <person name="Ivanova N."/>
            <person name="Pagani I."/>
            <person name="Ritalahtilisa K."/>
            <person name="Loeffler F."/>
            <person name="Woyke T."/>
        </authorList>
    </citation>
    <scope>NUCLEOTIDE SEQUENCE [LARGE SCALE GENOMIC DNA]</scope>
    <source>
        <strain evidence="3">ATCC BAA-1885 / DSM 22778 / Grapes</strain>
    </source>
</reference>
<dbReference type="OrthoDB" id="118871at2"/>
<dbReference type="EMBL" id="CP003155">
    <property type="protein sequence ID" value="AEV29101.1"/>
    <property type="molecule type" value="Genomic_DNA"/>
</dbReference>
<evidence type="ECO:0000313" key="3">
    <source>
        <dbReference type="Proteomes" id="UP000005632"/>
    </source>
</evidence>
<protein>
    <recommendedName>
        <fullName evidence="1">YvlB/LiaX N-terminal domain-containing protein</fullName>
    </recommendedName>
</protein>
<keyword evidence="3" id="KW-1185">Reference proteome</keyword>
<dbReference type="KEGG" id="sgp:SpiGrapes_1288"/>
<proteinExistence type="predicted"/>
<dbReference type="InterPro" id="IPR053959">
    <property type="entry name" value="YvlB/LiaX_N"/>
</dbReference>
<gene>
    <name evidence="2" type="ordered locus">SpiGrapes_1288</name>
</gene>
<accession>G8QTS5</accession>
<dbReference type="HOGENOM" id="CLU_150708_0_0_12"/>
<feature type="domain" description="YvlB/LiaX N-terminal" evidence="1">
    <location>
        <begin position="3"/>
        <end position="32"/>
    </location>
</feature>
<dbReference type="STRING" id="158190.SpiGrapes_1288"/>
<dbReference type="Pfam" id="PF22746">
    <property type="entry name" value="SHOCT-like_DUF2089-C"/>
    <property type="match status" value="1"/>
</dbReference>
<dbReference type="AlphaFoldDB" id="G8QTS5"/>
<dbReference type="Proteomes" id="UP000005632">
    <property type="component" value="Chromosome"/>
</dbReference>
<dbReference type="eggNOG" id="ENOG5033C8J">
    <property type="taxonomic scope" value="Bacteria"/>
</dbReference>
<evidence type="ECO:0000259" key="1">
    <source>
        <dbReference type="Pfam" id="PF22746"/>
    </source>
</evidence>
<dbReference type="RefSeq" id="WP_014269950.1">
    <property type="nucleotide sequence ID" value="NC_016633.1"/>
</dbReference>
<name>G8QTS5_SPHPG</name>
<organism evidence="2 3">
    <name type="scientific">Sphaerochaeta pleomorpha (strain ATCC BAA-1885 / DSM 22778 / Grapes)</name>
    <dbReference type="NCBI Taxonomy" id="158190"/>
    <lineage>
        <taxon>Bacteria</taxon>
        <taxon>Pseudomonadati</taxon>
        <taxon>Spirochaetota</taxon>
        <taxon>Spirochaetia</taxon>
        <taxon>Spirochaetales</taxon>
        <taxon>Sphaerochaetaceae</taxon>
        <taxon>Sphaerochaeta</taxon>
    </lineage>
</organism>
<evidence type="ECO:0000313" key="2">
    <source>
        <dbReference type="EMBL" id="AEV29101.1"/>
    </source>
</evidence>